<protein>
    <submittedName>
        <fullName evidence="1">Expressed protein</fullName>
    </submittedName>
</protein>
<dbReference type="AlphaFoldDB" id="D8PTI7"/>
<dbReference type="Proteomes" id="UP000007431">
    <property type="component" value="Unassembled WGS sequence"/>
</dbReference>
<dbReference type="KEGG" id="scm:SCHCO_02662314"/>
<dbReference type="EMBL" id="GL377303">
    <property type="protein sequence ID" value="EFJ00636.1"/>
    <property type="molecule type" value="Genomic_DNA"/>
</dbReference>
<dbReference type="VEuPathDB" id="FungiDB:SCHCODRAFT_02662314"/>
<sequence length="173" mass="19224">MYPAAAILAPLYVCARTLETFEYSVGKNLPSNDAVAVYEFRSLKALRLSGEAGPLLAYIIPPALERLTLHDAQAPDKKPELLQHFVVRVPSARETIAFLDVWMDGLDDLEQLAHLARSVGMLHAAGLEELRFCGSRVPDYFFEPFDAGDRGLYVKVVVATLKDYLHESLASQF</sequence>
<dbReference type="GeneID" id="9587037"/>
<evidence type="ECO:0000313" key="1">
    <source>
        <dbReference type="EMBL" id="EFJ00636.1"/>
    </source>
</evidence>
<name>D8PTI7_SCHCM</name>
<organism evidence="2">
    <name type="scientific">Schizophyllum commune (strain H4-8 / FGSC 9210)</name>
    <name type="common">Split gill fungus</name>
    <dbReference type="NCBI Taxonomy" id="578458"/>
    <lineage>
        <taxon>Eukaryota</taxon>
        <taxon>Fungi</taxon>
        <taxon>Dikarya</taxon>
        <taxon>Basidiomycota</taxon>
        <taxon>Agaricomycotina</taxon>
        <taxon>Agaricomycetes</taxon>
        <taxon>Agaricomycetidae</taxon>
        <taxon>Agaricales</taxon>
        <taxon>Schizophyllaceae</taxon>
        <taxon>Schizophyllum</taxon>
    </lineage>
</organism>
<dbReference type="InParanoid" id="D8PTI7"/>
<accession>D8PTI7</accession>
<proteinExistence type="predicted"/>
<dbReference type="OrthoDB" id="3072375at2759"/>
<keyword evidence="2" id="KW-1185">Reference proteome</keyword>
<dbReference type="HOGENOM" id="CLU_1548505_0_0_1"/>
<dbReference type="RefSeq" id="XP_003035538.1">
    <property type="nucleotide sequence ID" value="XM_003035492.1"/>
</dbReference>
<reference evidence="1 2" key="1">
    <citation type="journal article" date="2010" name="Nat. Biotechnol.">
        <title>Genome sequence of the model mushroom Schizophyllum commune.</title>
        <authorList>
            <person name="Ohm R.A."/>
            <person name="de Jong J.F."/>
            <person name="Lugones L.G."/>
            <person name="Aerts A."/>
            <person name="Kothe E."/>
            <person name="Stajich J.E."/>
            <person name="de Vries R.P."/>
            <person name="Record E."/>
            <person name="Levasseur A."/>
            <person name="Baker S.E."/>
            <person name="Bartholomew K.A."/>
            <person name="Coutinho P.M."/>
            <person name="Erdmann S."/>
            <person name="Fowler T.J."/>
            <person name="Gathman A.C."/>
            <person name="Lombard V."/>
            <person name="Henrissat B."/>
            <person name="Knabe N."/>
            <person name="Kuees U."/>
            <person name="Lilly W.W."/>
            <person name="Lindquist E."/>
            <person name="Lucas S."/>
            <person name="Magnuson J.K."/>
            <person name="Piumi F."/>
            <person name="Raudaskoski M."/>
            <person name="Salamov A."/>
            <person name="Schmutz J."/>
            <person name="Schwarze F.W.M.R."/>
            <person name="vanKuyk P.A."/>
            <person name="Horton J.S."/>
            <person name="Grigoriev I.V."/>
            <person name="Woesten H.A.B."/>
        </authorList>
    </citation>
    <scope>NUCLEOTIDE SEQUENCE [LARGE SCALE GENOMIC DNA]</scope>
    <source>
        <strain evidence="2">H4-8 / FGSC 9210</strain>
    </source>
</reference>
<gene>
    <name evidence="1" type="ORF">SCHCODRAFT_84336</name>
</gene>
<evidence type="ECO:0000313" key="2">
    <source>
        <dbReference type="Proteomes" id="UP000007431"/>
    </source>
</evidence>